<protein>
    <submittedName>
        <fullName evidence="1">Uncharacterized protein</fullName>
    </submittedName>
</protein>
<dbReference type="RefSeq" id="WP_157231829.1">
    <property type="nucleotide sequence ID" value="NZ_JMCB01000002.1"/>
</dbReference>
<keyword evidence="2" id="KW-1185">Reference proteome</keyword>
<dbReference type="AlphaFoldDB" id="A0A085WTZ6"/>
<sequence length="57" mass="6312">MAAKKPVSVATDELMEEFQLTELESRLEMSATLGTEVSELDICCECINVPSLCEPNY</sequence>
<reference evidence="1 2" key="1">
    <citation type="submission" date="2014-04" db="EMBL/GenBank/DDBJ databases">
        <title>Genome assembly of Hyalangium minutum DSM 14724.</title>
        <authorList>
            <person name="Sharma G."/>
            <person name="Subramanian S."/>
        </authorList>
    </citation>
    <scope>NUCLEOTIDE SEQUENCE [LARGE SCALE GENOMIC DNA]</scope>
    <source>
        <strain evidence="1 2">DSM 14724</strain>
    </source>
</reference>
<proteinExistence type="predicted"/>
<dbReference type="EMBL" id="JMCB01000002">
    <property type="protein sequence ID" value="KFE71159.1"/>
    <property type="molecule type" value="Genomic_DNA"/>
</dbReference>
<evidence type="ECO:0000313" key="2">
    <source>
        <dbReference type="Proteomes" id="UP000028725"/>
    </source>
</evidence>
<dbReference type="Proteomes" id="UP000028725">
    <property type="component" value="Unassembled WGS sequence"/>
</dbReference>
<gene>
    <name evidence="1" type="ORF">DB31_3289</name>
</gene>
<dbReference type="STRING" id="394096.DB31_3289"/>
<comment type="caution">
    <text evidence="1">The sequence shown here is derived from an EMBL/GenBank/DDBJ whole genome shotgun (WGS) entry which is preliminary data.</text>
</comment>
<evidence type="ECO:0000313" key="1">
    <source>
        <dbReference type="EMBL" id="KFE71159.1"/>
    </source>
</evidence>
<accession>A0A085WTZ6</accession>
<name>A0A085WTZ6_9BACT</name>
<organism evidence="1 2">
    <name type="scientific">Hyalangium minutum</name>
    <dbReference type="NCBI Taxonomy" id="394096"/>
    <lineage>
        <taxon>Bacteria</taxon>
        <taxon>Pseudomonadati</taxon>
        <taxon>Myxococcota</taxon>
        <taxon>Myxococcia</taxon>
        <taxon>Myxococcales</taxon>
        <taxon>Cystobacterineae</taxon>
        <taxon>Archangiaceae</taxon>
        <taxon>Hyalangium</taxon>
    </lineage>
</organism>